<reference evidence="2 3" key="1">
    <citation type="submission" date="2019-03" db="EMBL/GenBank/DDBJ databases">
        <title>Single cell metagenomics reveals metabolic interactions within the superorganism composed of flagellate Streblomastix strix and complex community of Bacteroidetes bacteria on its surface.</title>
        <authorList>
            <person name="Treitli S.C."/>
            <person name="Kolisko M."/>
            <person name="Husnik F."/>
            <person name="Keeling P."/>
            <person name="Hampl V."/>
        </authorList>
    </citation>
    <scope>NUCLEOTIDE SEQUENCE [LARGE SCALE GENOMIC DNA]</scope>
    <source>
        <strain evidence="2">ST1C</strain>
    </source>
</reference>
<evidence type="ECO:0000313" key="2">
    <source>
        <dbReference type="EMBL" id="KAA6309892.1"/>
    </source>
</evidence>
<proteinExistence type="predicted"/>
<gene>
    <name evidence="2" type="ORF">EZS28_056417</name>
</gene>
<organism evidence="2 3">
    <name type="scientific">Streblomastix strix</name>
    <dbReference type="NCBI Taxonomy" id="222440"/>
    <lineage>
        <taxon>Eukaryota</taxon>
        <taxon>Metamonada</taxon>
        <taxon>Preaxostyla</taxon>
        <taxon>Oxymonadida</taxon>
        <taxon>Streblomastigidae</taxon>
        <taxon>Streblomastix</taxon>
    </lineage>
</organism>
<feature type="compositionally biased region" description="Acidic residues" evidence="1">
    <location>
        <begin position="51"/>
        <end position="64"/>
    </location>
</feature>
<dbReference type="AlphaFoldDB" id="A0A5J4PKZ7"/>
<comment type="caution">
    <text evidence="2">The sequence shown here is derived from an EMBL/GenBank/DDBJ whole genome shotgun (WGS) entry which is preliminary data.</text>
</comment>
<feature type="region of interest" description="Disordered" evidence="1">
    <location>
        <begin position="42"/>
        <end position="64"/>
    </location>
</feature>
<sequence>MFIKNGAQATDILLAGGDSKPITDIAGDGFVAKTGQKLQSIQGQLRYGGEPQDDDSELSEDDDDYITRGTIYNQYVTKASPDTIIVGTPLYINYRGTSLSTQYPNSKL</sequence>
<dbReference type="EMBL" id="SNRW01050053">
    <property type="protein sequence ID" value="KAA6309892.1"/>
    <property type="molecule type" value="Genomic_DNA"/>
</dbReference>
<evidence type="ECO:0000313" key="3">
    <source>
        <dbReference type="Proteomes" id="UP000324800"/>
    </source>
</evidence>
<name>A0A5J4PKZ7_9EUKA</name>
<dbReference type="Proteomes" id="UP000324800">
    <property type="component" value="Unassembled WGS sequence"/>
</dbReference>
<feature type="non-terminal residue" evidence="2">
    <location>
        <position position="108"/>
    </location>
</feature>
<protein>
    <submittedName>
        <fullName evidence="2">Uncharacterized protein</fullName>
    </submittedName>
</protein>
<accession>A0A5J4PKZ7</accession>
<evidence type="ECO:0000256" key="1">
    <source>
        <dbReference type="SAM" id="MobiDB-lite"/>
    </source>
</evidence>